<dbReference type="AlphaFoldDB" id="A0A0D0R003"/>
<dbReference type="OrthoDB" id="2413645at2"/>
<feature type="transmembrane region" description="Helical" evidence="1">
    <location>
        <begin position="112"/>
        <end position="132"/>
    </location>
</feature>
<keyword evidence="1" id="KW-1133">Transmembrane helix</keyword>
<dbReference type="EMBL" id="QXRZ01000003">
    <property type="protein sequence ID" value="RIL43260.1"/>
    <property type="molecule type" value="Genomic_DNA"/>
</dbReference>
<evidence type="ECO:0000313" key="3">
    <source>
        <dbReference type="EMBL" id="RIL43260.1"/>
    </source>
</evidence>
<keyword evidence="1" id="KW-0472">Membrane</keyword>
<dbReference type="EMBL" id="BKAX01000006">
    <property type="protein sequence ID" value="GEQ06392.1"/>
    <property type="molecule type" value="Genomic_DNA"/>
</dbReference>
<dbReference type="RefSeq" id="WP_042737709.1">
    <property type="nucleotide sequence ID" value="NZ_BKAX01000006.1"/>
</dbReference>
<reference evidence="3 4" key="1">
    <citation type="journal article" date="2016" name="Front. Microbiol.">
        <title>Comprehensive Phylogenetic Analysis of Bovine Non-aureus Staphylococci Species Based on Whole-Genome Sequencing.</title>
        <authorList>
            <person name="Naushad S."/>
            <person name="Barkema H.W."/>
            <person name="Luby C."/>
            <person name="Condas L.A."/>
            <person name="Nobrega D.B."/>
            <person name="Carson D.A."/>
            <person name="De Buck J."/>
        </authorList>
    </citation>
    <scope>NUCLEOTIDE SEQUENCE [LARGE SCALE GENOMIC DNA]</scope>
    <source>
        <strain evidence="3 4">SNUC 1388</strain>
    </source>
</reference>
<dbReference type="GeneID" id="93846443"/>
<evidence type="ECO:0000313" key="2">
    <source>
        <dbReference type="EMBL" id="GEQ06392.1"/>
    </source>
</evidence>
<organism evidence="3 4">
    <name type="scientific">Staphylococcus gallinarum</name>
    <dbReference type="NCBI Taxonomy" id="1293"/>
    <lineage>
        <taxon>Bacteria</taxon>
        <taxon>Bacillati</taxon>
        <taxon>Bacillota</taxon>
        <taxon>Bacilli</taxon>
        <taxon>Bacillales</taxon>
        <taxon>Staphylococcaceae</taxon>
        <taxon>Staphylococcus</taxon>
    </lineage>
</organism>
<feature type="transmembrane region" description="Helical" evidence="1">
    <location>
        <begin position="82"/>
        <end position="106"/>
    </location>
</feature>
<gene>
    <name evidence="3" type="ORF">BUZ01_06490</name>
    <name evidence="2" type="ORF">SGA02_22200</name>
</gene>
<dbReference type="Proteomes" id="UP000283576">
    <property type="component" value="Unassembled WGS sequence"/>
</dbReference>
<reference evidence="2 5" key="2">
    <citation type="submission" date="2019-07" db="EMBL/GenBank/DDBJ databases">
        <title>Whole genome shotgun sequence of Staphylococcus gallinarum NBRC 109767.</title>
        <authorList>
            <person name="Hosoyama A."/>
            <person name="Uohara A."/>
            <person name="Ohji S."/>
            <person name="Ichikawa N."/>
        </authorList>
    </citation>
    <scope>NUCLEOTIDE SEQUENCE [LARGE SCALE GENOMIC DNA]</scope>
    <source>
        <strain evidence="2 5">NBRC 109767</strain>
    </source>
</reference>
<evidence type="ECO:0000313" key="4">
    <source>
        <dbReference type="Proteomes" id="UP000283576"/>
    </source>
</evidence>
<sequence>MNQNKLDELNRLARGTVKEKKIALTYGYQPIIDKLKKDRNTDVAHFAGAIDANVDLKLHQNNLHYDKEKASFQKVLKQAMQYMYATLIAIAIAVISIIIAVITFFIDSTATIVPYIIISIIAAIGSIVLFVLSKQTEATYYRCKQSLSKAKYLLSVAQANSQSLQAQINNEHM</sequence>
<accession>A0A0D0R003</accession>
<dbReference type="Proteomes" id="UP000321057">
    <property type="component" value="Unassembled WGS sequence"/>
</dbReference>
<keyword evidence="5" id="KW-1185">Reference proteome</keyword>
<evidence type="ECO:0000313" key="5">
    <source>
        <dbReference type="Proteomes" id="UP000321057"/>
    </source>
</evidence>
<evidence type="ECO:0008006" key="6">
    <source>
        <dbReference type="Google" id="ProtNLM"/>
    </source>
</evidence>
<comment type="caution">
    <text evidence="3">The sequence shown here is derived from an EMBL/GenBank/DDBJ whole genome shotgun (WGS) entry which is preliminary data.</text>
</comment>
<evidence type="ECO:0000256" key="1">
    <source>
        <dbReference type="SAM" id="Phobius"/>
    </source>
</evidence>
<name>A0A0D0R003_STAGA</name>
<proteinExistence type="predicted"/>
<protein>
    <recommendedName>
        <fullName evidence="6">Magnesium transporter</fullName>
    </recommendedName>
</protein>
<keyword evidence="1" id="KW-0812">Transmembrane</keyword>